<dbReference type="KEGG" id="sat:SYN_01750"/>
<protein>
    <submittedName>
        <fullName evidence="1">Hypothetical cytosolic protein</fullName>
    </submittedName>
</protein>
<dbReference type="HOGENOM" id="CLU_2792497_0_0_7"/>
<gene>
    <name evidence="1" type="ORF">SYN_01750</name>
</gene>
<sequence>MKSAGLSFLRQYCRIGSVLFFNPLELKWEDSEQARIDRKNHGRMIIDFPFRKSRGVPLPEKDIQTNRR</sequence>
<evidence type="ECO:0000313" key="1">
    <source>
        <dbReference type="EMBL" id="ABC76679.1"/>
    </source>
</evidence>
<dbReference type="Proteomes" id="UP000001933">
    <property type="component" value="Chromosome"/>
</dbReference>
<organism evidence="1 2">
    <name type="scientific">Syntrophus aciditrophicus (strain SB)</name>
    <dbReference type="NCBI Taxonomy" id="56780"/>
    <lineage>
        <taxon>Bacteria</taxon>
        <taxon>Pseudomonadati</taxon>
        <taxon>Thermodesulfobacteriota</taxon>
        <taxon>Syntrophia</taxon>
        <taxon>Syntrophales</taxon>
        <taxon>Syntrophaceae</taxon>
        <taxon>Syntrophus</taxon>
    </lineage>
</organism>
<reference evidence="1 2" key="1">
    <citation type="journal article" date="2007" name="Proc. Natl. Acad. Sci. U.S.A.">
        <title>The genome of Syntrophus aciditrophicus: life at the thermodynamic limit of microbial growth.</title>
        <authorList>
            <person name="McInerney M.J."/>
            <person name="Rohlin L."/>
            <person name="Mouttaki H."/>
            <person name="Kim U."/>
            <person name="Krupp R.S."/>
            <person name="Rios-Hernandez L."/>
            <person name="Sieber J."/>
            <person name="Struchtemeyer C.G."/>
            <person name="Bhattacharyya A."/>
            <person name="Campbell J.W."/>
            <person name="Gunsalus R.P."/>
        </authorList>
    </citation>
    <scope>NUCLEOTIDE SEQUENCE [LARGE SCALE GENOMIC DNA]</scope>
    <source>
        <strain evidence="1 2">SB</strain>
    </source>
</reference>
<keyword evidence="2" id="KW-1185">Reference proteome</keyword>
<dbReference type="AlphaFoldDB" id="Q2LRG9"/>
<proteinExistence type="predicted"/>
<dbReference type="InParanoid" id="Q2LRG9"/>
<dbReference type="EMBL" id="CP000252">
    <property type="protein sequence ID" value="ABC76679.1"/>
    <property type="molecule type" value="Genomic_DNA"/>
</dbReference>
<evidence type="ECO:0000313" key="2">
    <source>
        <dbReference type="Proteomes" id="UP000001933"/>
    </source>
</evidence>
<name>Q2LRG9_SYNAS</name>
<accession>Q2LRG9</accession>